<dbReference type="Proteomes" id="UP000759529">
    <property type="component" value="Unassembled WGS sequence"/>
</dbReference>
<evidence type="ECO:0000313" key="2">
    <source>
        <dbReference type="Proteomes" id="UP000759529"/>
    </source>
</evidence>
<keyword evidence="2" id="KW-1185">Reference proteome</keyword>
<dbReference type="RefSeq" id="WP_204158657.1">
    <property type="nucleotide sequence ID" value="NZ_JACSOD020000350.1"/>
</dbReference>
<evidence type="ECO:0000313" key="1">
    <source>
        <dbReference type="EMBL" id="MBM6497981.1"/>
    </source>
</evidence>
<proteinExistence type="predicted"/>
<comment type="caution">
    <text evidence="1">The sequence shown here is derived from an EMBL/GenBank/DDBJ whole genome shotgun (WGS) entry which is preliminary data.</text>
</comment>
<accession>A0ABS2CSX2</accession>
<protein>
    <recommendedName>
        <fullName evidence="3">Lipoprotein</fullName>
    </recommendedName>
</protein>
<sequence>MKKIIVRFVMLFLILSCNTYRRDKFAYNLGQNKEQWINNYKTEFFIKCLQYGYKNDSIIKFMSREDILYYLPNPLEFQHKEIEIIAFKIINEMPKPIYPNCDDCNEVEEAKKKLICANCLNYYASKELDSIAKIAYAKSIKIPL</sequence>
<evidence type="ECO:0008006" key="3">
    <source>
        <dbReference type="Google" id="ProtNLM"/>
    </source>
</evidence>
<reference evidence="1 2" key="1">
    <citation type="submission" date="2021-02" db="EMBL/GenBank/DDBJ databases">
        <authorList>
            <person name="Jung H.S."/>
            <person name="Chun B.H."/>
            <person name="Jeon C.O."/>
        </authorList>
    </citation>
    <scope>NUCLEOTIDE SEQUENCE [LARGE SCALE GENOMIC DNA]</scope>
    <source>
        <strain evidence="1 2">LMG 25203</strain>
    </source>
</reference>
<name>A0ABS2CSX2_9FLAO</name>
<gene>
    <name evidence="1" type="ORF">H9X54_001520</name>
</gene>
<organism evidence="1 2">
    <name type="scientific">Flavobacterium macrobrachii</name>
    <dbReference type="NCBI Taxonomy" id="591204"/>
    <lineage>
        <taxon>Bacteria</taxon>
        <taxon>Pseudomonadati</taxon>
        <taxon>Bacteroidota</taxon>
        <taxon>Flavobacteriia</taxon>
        <taxon>Flavobacteriales</taxon>
        <taxon>Flavobacteriaceae</taxon>
        <taxon>Flavobacterium</taxon>
    </lineage>
</organism>
<dbReference type="EMBL" id="JACSOD020000350">
    <property type="protein sequence ID" value="MBM6497981.1"/>
    <property type="molecule type" value="Genomic_DNA"/>
</dbReference>